<dbReference type="EMBL" id="JAURVH010001527">
    <property type="protein sequence ID" value="KAK5914701.1"/>
    <property type="molecule type" value="Genomic_DNA"/>
</dbReference>
<accession>A0AAN8D1I3</accession>
<organism evidence="2 3">
    <name type="scientific">Champsocephalus gunnari</name>
    <name type="common">Mackerel icefish</name>
    <dbReference type="NCBI Taxonomy" id="52237"/>
    <lineage>
        <taxon>Eukaryota</taxon>
        <taxon>Metazoa</taxon>
        <taxon>Chordata</taxon>
        <taxon>Craniata</taxon>
        <taxon>Vertebrata</taxon>
        <taxon>Euteleostomi</taxon>
        <taxon>Actinopterygii</taxon>
        <taxon>Neopterygii</taxon>
        <taxon>Teleostei</taxon>
        <taxon>Neoteleostei</taxon>
        <taxon>Acanthomorphata</taxon>
        <taxon>Eupercaria</taxon>
        <taxon>Perciformes</taxon>
        <taxon>Notothenioidei</taxon>
        <taxon>Channichthyidae</taxon>
        <taxon>Champsocephalus</taxon>
    </lineage>
</organism>
<evidence type="ECO:0000256" key="1">
    <source>
        <dbReference type="SAM" id="MobiDB-lite"/>
    </source>
</evidence>
<name>A0AAN8D1I3_CHAGU</name>
<reference evidence="2 3" key="1">
    <citation type="journal article" date="2023" name="Mol. Biol. Evol.">
        <title>Genomics of Secondarily Temperate Adaptation in the Only Non-Antarctic Icefish.</title>
        <authorList>
            <person name="Rivera-Colon A.G."/>
            <person name="Rayamajhi N."/>
            <person name="Minhas B.F."/>
            <person name="Madrigal G."/>
            <person name="Bilyk K.T."/>
            <person name="Yoon V."/>
            <person name="Hune M."/>
            <person name="Gregory S."/>
            <person name="Cheng C.H.C."/>
            <person name="Catchen J.M."/>
        </authorList>
    </citation>
    <scope>NUCLEOTIDE SEQUENCE [LARGE SCALE GENOMIC DNA]</scope>
    <source>
        <tissue evidence="2">White muscle</tissue>
    </source>
</reference>
<evidence type="ECO:0000313" key="3">
    <source>
        <dbReference type="Proteomes" id="UP001331515"/>
    </source>
</evidence>
<feature type="region of interest" description="Disordered" evidence="1">
    <location>
        <begin position="180"/>
        <end position="219"/>
    </location>
</feature>
<comment type="caution">
    <text evidence="2">The sequence shown here is derived from an EMBL/GenBank/DDBJ whole genome shotgun (WGS) entry which is preliminary data.</text>
</comment>
<dbReference type="Proteomes" id="UP001331515">
    <property type="component" value="Unassembled WGS sequence"/>
</dbReference>
<gene>
    <name evidence="2" type="ORF">CgunFtcFv8_009122</name>
</gene>
<feature type="compositionally biased region" description="Basic and acidic residues" evidence="1">
    <location>
        <begin position="204"/>
        <end position="219"/>
    </location>
</feature>
<protein>
    <submittedName>
        <fullName evidence="2">Uncharacterized protein</fullName>
    </submittedName>
</protein>
<evidence type="ECO:0000313" key="2">
    <source>
        <dbReference type="EMBL" id="KAK5914701.1"/>
    </source>
</evidence>
<proteinExistence type="predicted"/>
<sequence>MLQPTSMSRCISGGATCSYWTLKAASRGTNELRGRSSEQQETQNERDFEIPRLKSFSFCTTCILFRKQRQMYGPARGHRHKHSTGVRTPRIPRGDGRQAGCEPGEGERPTLTATWPKTRENRRWVEHDPPNGFSPIPLRISPFPFLNRRTIQRQRREGSGTACASSVNHYSPLAIRSEAPAKVSRGPAQHAGWPVGIRSHRRRLSEDVSPRDGRMGHTS</sequence>
<keyword evidence="3" id="KW-1185">Reference proteome</keyword>
<dbReference type="AlphaFoldDB" id="A0AAN8D1I3"/>
<feature type="region of interest" description="Disordered" evidence="1">
    <location>
        <begin position="73"/>
        <end position="112"/>
    </location>
</feature>